<organism evidence="2 3">
    <name type="scientific">Cercopithifilaria johnstoni</name>
    <dbReference type="NCBI Taxonomy" id="2874296"/>
    <lineage>
        <taxon>Eukaryota</taxon>
        <taxon>Metazoa</taxon>
        <taxon>Ecdysozoa</taxon>
        <taxon>Nematoda</taxon>
        <taxon>Chromadorea</taxon>
        <taxon>Rhabditida</taxon>
        <taxon>Spirurina</taxon>
        <taxon>Spiruromorpha</taxon>
        <taxon>Filarioidea</taxon>
        <taxon>Onchocercidae</taxon>
        <taxon>Cercopithifilaria</taxon>
    </lineage>
</organism>
<feature type="region of interest" description="Disordered" evidence="1">
    <location>
        <begin position="61"/>
        <end position="103"/>
    </location>
</feature>
<proteinExistence type="predicted"/>
<sequence>MIPTMFHGFFQLIRFAFNFGAPKKETKHFNEICRQLEVLQLDFSNAEAVSDACVYLADPHKLPGPTKDSSDNASKIESNADNEKPQFHYKRSDEKNQSSKQYQVNDMSISSGSNFEETLLNHFQHTPKPKSKEKLEKSYNSSIDFASSLKYRHMNGTIPRLSALTETSKSHTSAGEENLSLRNVTETVSTSNIRNTSAGEENFSLRNVTETVSIGNSKSPSGEGKNQRIINNHFDESSSPVQHFCCTSLVASTPLCVKPGSESRHRMTMMNSAVKTKVRKVEQQILLNLSTGSNDSMNTVDSKDETPKREQGAIAKHIARIRTANSTLNSSKKTFNNTSRYYSMRTSFGSNSSTSFS</sequence>
<dbReference type="OrthoDB" id="5864634at2759"/>
<dbReference type="EMBL" id="CAKAEH010001696">
    <property type="protein sequence ID" value="CAG9538730.1"/>
    <property type="molecule type" value="Genomic_DNA"/>
</dbReference>
<dbReference type="AlphaFoldDB" id="A0A8J2Q362"/>
<comment type="caution">
    <text evidence="2">The sequence shown here is derived from an EMBL/GenBank/DDBJ whole genome shotgun (WGS) entry which is preliminary data.</text>
</comment>
<dbReference type="Proteomes" id="UP000746747">
    <property type="component" value="Unassembled WGS sequence"/>
</dbReference>
<protein>
    <submittedName>
        <fullName evidence="2">Uncharacterized protein</fullName>
    </submittedName>
</protein>
<accession>A0A8J2Q362</accession>
<feature type="compositionally biased region" description="Basic and acidic residues" evidence="1">
    <location>
        <begin position="81"/>
        <end position="97"/>
    </location>
</feature>
<evidence type="ECO:0000313" key="3">
    <source>
        <dbReference type="Proteomes" id="UP000746747"/>
    </source>
</evidence>
<evidence type="ECO:0000313" key="2">
    <source>
        <dbReference type="EMBL" id="CAG9538730.1"/>
    </source>
</evidence>
<keyword evidence="3" id="KW-1185">Reference proteome</keyword>
<reference evidence="2" key="1">
    <citation type="submission" date="2021-09" db="EMBL/GenBank/DDBJ databases">
        <authorList>
            <consortium name="Pathogen Informatics"/>
        </authorList>
    </citation>
    <scope>NUCLEOTIDE SEQUENCE</scope>
</reference>
<name>A0A8J2Q362_9BILA</name>
<gene>
    <name evidence="2" type="ORF">CJOHNSTONI_LOCUS8408</name>
</gene>
<evidence type="ECO:0000256" key="1">
    <source>
        <dbReference type="SAM" id="MobiDB-lite"/>
    </source>
</evidence>